<proteinExistence type="predicted"/>
<dbReference type="Pfam" id="PF03031">
    <property type="entry name" value="NIF"/>
    <property type="match status" value="1"/>
</dbReference>
<reference evidence="14" key="1">
    <citation type="submission" date="2023-02" db="EMBL/GenBank/DDBJ databases">
        <title>Identification and recombinant expression of a fungal hydrolase from Papiliotrema laurentii that hydrolyzes apple cutin and clears colloidal polyester polyurethane.</title>
        <authorList>
            <consortium name="DOE Joint Genome Institute"/>
            <person name="Roman V.A."/>
            <person name="Bojanowski C."/>
            <person name="Crable B.R."/>
            <person name="Wagner D.N."/>
            <person name="Hung C.S."/>
            <person name="Nadeau L.J."/>
            <person name="Schratz L."/>
            <person name="Haridas S."/>
            <person name="Pangilinan J."/>
            <person name="Lipzen A."/>
            <person name="Na H."/>
            <person name="Yan M."/>
            <person name="Ng V."/>
            <person name="Grigoriev I.V."/>
            <person name="Spatafora J.W."/>
            <person name="Barlow D."/>
            <person name="Biffinger J."/>
            <person name="Kelley-Loughnane N."/>
            <person name="Varaljay V.A."/>
            <person name="Crookes-Goodson W.J."/>
        </authorList>
    </citation>
    <scope>NUCLEOTIDE SEQUENCE</scope>
    <source>
        <strain evidence="14">5307AH</strain>
    </source>
</reference>
<dbReference type="InterPro" id="IPR000626">
    <property type="entry name" value="Ubiquitin-like_dom"/>
</dbReference>
<gene>
    <name evidence="14" type="ORF">DB88DRAFT_484274</name>
</gene>
<name>A0AAD9FSQ7_PAPLA</name>
<accession>A0AAD9FSQ7</accession>
<dbReference type="EC" id="3.1.3.16" evidence="3"/>
<dbReference type="GO" id="GO:0005634">
    <property type="term" value="C:nucleus"/>
    <property type="evidence" value="ECO:0007669"/>
    <property type="project" value="UniProtKB-SubCell"/>
</dbReference>
<dbReference type="Gene3D" id="3.10.20.90">
    <property type="entry name" value="Phosphatidylinositol 3-kinase Catalytic Subunit, Chain A, domain 1"/>
    <property type="match status" value="1"/>
</dbReference>
<keyword evidence="7" id="KW-0904">Protein phosphatase</keyword>
<dbReference type="PROSITE" id="PS50969">
    <property type="entry name" value="FCP1"/>
    <property type="match status" value="1"/>
</dbReference>
<dbReference type="PANTHER" id="PTHR48493">
    <property type="entry name" value="UBIQUITIN-LIKE DOMAIN-CONTAINING CTD PHOSPHATASE 1"/>
    <property type="match status" value="1"/>
</dbReference>
<dbReference type="GO" id="GO:0004722">
    <property type="term" value="F:protein serine/threonine phosphatase activity"/>
    <property type="evidence" value="ECO:0007669"/>
    <property type="project" value="UniProtKB-EC"/>
</dbReference>
<comment type="subcellular location">
    <subcellularLocation>
        <location evidence="2">Nucleus</location>
    </subcellularLocation>
</comment>
<dbReference type="GO" id="GO:0090364">
    <property type="term" value="P:regulation of proteasome assembly"/>
    <property type="evidence" value="ECO:0007669"/>
    <property type="project" value="InterPro"/>
</dbReference>
<dbReference type="InterPro" id="IPR036412">
    <property type="entry name" value="HAD-like_sf"/>
</dbReference>
<protein>
    <recommendedName>
        <fullName evidence="3">protein-serine/threonine phosphatase</fullName>
        <ecNumber evidence="3">3.1.3.16</ecNumber>
    </recommendedName>
    <alternativeName>
        <fullName evidence="9">Nuclear proteasome inhibitor UBLCP1</fullName>
    </alternativeName>
</protein>
<dbReference type="InterPro" id="IPR011943">
    <property type="entry name" value="HAD-SF_hydro_IIID"/>
</dbReference>
<keyword evidence="6" id="KW-0460">Magnesium</keyword>
<comment type="cofactor">
    <cofactor evidence="1">
        <name>Mg(2+)</name>
        <dbReference type="ChEBI" id="CHEBI:18420"/>
    </cofactor>
</comment>
<dbReference type="AlphaFoldDB" id="A0AAD9FSQ7"/>
<evidence type="ECO:0000256" key="5">
    <source>
        <dbReference type="ARBA" id="ARBA00022801"/>
    </source>
</evidence>
<organism evidence="14 15">
    <name type="scientific">Papiliotrema laurentii</name>
    <name type="common">Cryptococcus laurentii</name>
    <dbReference type="NCBI Taxonomy" id="5418"/>
    <lineage>
        <taxon>Eukaryota</taxon>
        <taxon>Fungi</taxon>
        <taxon>Dikarya</taxon>
        <taxon>Basidiomycota</taxon>
        <taxon>Agaricomycotina</taxon>
        <taxon>Tremellomycetes</taxon>
        <taxon>Tremellales</taxon>
        <taxon>Rhynchogastremaceae</taxon>
        <taxon>Papiliotrema</taxon>
    </lineage>
</organism>
<dbReference type="SUPFAM" id="SSF54236">
    <property type="entry name" value="Ubiquitin-like"/>
    <property type="match status" value="1"/>
</dbReference>
<dbReference type="SMART" id="SM00577">
    <property type="entry name" value="CPDc"/>
    <property type="match status" value="1"/>
</dbReference>
<dbReference type="Proteomes" id="UP001182556">
    <property type="component" value="Unassembled WGS sequence"/>
</dbReference>
<comment type="caution">
    <text evidence="14">The sequence shown here is derived from an EMBL/GenBank/DDBJ whole genome shotgun (WGS) entry which is preliminary data.</text>
</comment>
<dbReference type="InterPro" id="IPR029071">
    <property type="entry name" value="Ubiquitin-like_domsf"/>
</dbReference>
<comment type="catalytic activity">
    <reaction evidence="10">
        <text>O-phospho-L-seryl-[protein] + H2O = L-seryl-[protein] + phosphate</text>
        <dbReference type="Rhea" id="RHEA:20629"/>
        <dbReference type="Rhea" id="RHEA-COMP:9863"/>
        <dbReference type="Rhea" id="RHEA-COMP:11604"/>
        <dbReference type="ChEBI" id="CHEBI:15377"/>
        <dbReference type="ChEBI" id="CHEBI:29999"/>
        <dbReference type="ChEBI" id="CHEBI:43474"/>
        <dbReference type="ChEBI" id="CHEBI:83421"/>
        <dbReference type="EC" id="3.1.3.16"/>
    </reaction>
</comment>
<evidence type="ECO:0000313" key="15">
    <source>
        <dbReference type="Proteomes" id="UP001182556"/>
    </source>
</evidence>
<dbReference type="SMART" id="SM00213">
    <property type="entry name" value="UBQ"/>
    <property type="match status" value="1"/>
</dbReference>
<evidence type="ECO:0000259" key="13">
    <source>
        <dbReference type="PROSITE" id="PS50969"/>
    </source>
</evidence>
<dbReference type="PANTHER" id="PTHR48493:SF1">
    <property type="entry name" value="UBIQUITIN-LIKE DOMAIN-CONTAINING CTD PHOSPHATASE 1"/>
    <property type="match status" value="1"/>
</dbReference>
<evidence type="ECO:0000256" key="12">
    <source>
        <dbReference type="SAM" id="MobiDB-lite"/>
    </source>
</evidence>
<evidence type="ECO:0000313" key="14">
    <source>
        <dbReference type="EMBL" id="KAK1925545.1"/>
    </source>
</evidence>
<keyword evidence="5" id="KW-0378">Hydrolase</keyword>
<dbReference type="EMBL" id="JAODAN010000003">
    <property type="protein sequence ID" value="KAK1925545.1"/>
    <property type="molecule type" value="Genomic_DNA"/>
</dbReference>
<evidence type="ECO:0000256" key="6">
    <source>
        <dbReference type="ARBA" id="ARBA00022842"/>
    </source>
</evidence>
<dbReference type="InterPro" id="IPR051658">
    <property type="entry name" value="UBLCP1"/>
</dbReference>
<dbReference type="NCBIfam" id="TIGR02245">
    <property type="entry name" value="HAD_IIID1"/>
    <property type="match status" value="1"/>
</dbReference>
<evidence type="ECO:0000256" key="9">
    <source>
        <dbReference type="ARBA" id="ARBA00032039"/>
    </source>
</evidence>
<evidence type="ECO:0000256" key="3">
    <source>
        <dbReference type="ARBA" id="ARBA00013081"/>
    </source>
</evidence>
<evidence type="ECO:0000256" key="11">
    <source>
        <dbReference type="ARBA" id="ARBA00048336"/>
    </source>
</evidence>
<dbReference type="GO" id="GO:0046872">
    <property type="term" value="F:metal ion binding"/>
    <property type="evidence" value="ECO:0007669"/>
    <property type="project" value="UniProtKB-KW"/>
</dbReference>
<evidence type="ECO:0000256" key="7">
    <source>
        <dbReference type="ARBA" id="ARBA00022912"/>
    </source>
</evidence>
<evidence type="ECO:0000256" key="2">
    <source>
        <dbReference type="ARBA" id="ARBA00004123"/>
    </source>
</evidence>
<comment type="catalytic activity">
    <reaction evidence="11">
        <text>O-phospho-L-threonyl-[protein] + H2O = L-threonyl-[protein] + phosphate</text>
        <dbReference type="Rhea" id="RHEA:47004"/>
        <dbReference type="Rhea" id="RHEA-COMP:11060"/>
        <dbReference type="Rhea" id="RHEA-COMP:11605"/>
        <dbReference type="ChEBI" id="CHEBI:15377"/>
        <dbReference type="ChEBI" id="CHEBI:30013"/>
        <dbReference type="ChEBI" id="CHEBI:43474"/>
        <dbReference type="ChEBI" id="CHEBI:61977"/>
        <dbReference type="EC" id="3.1.3.16"/>
    </reaction>
</comment>
<evidence type="ECO:0000256" key="4">
    <source>
        <dbReference type="ARBA" id="ARBA00022723"/>
    </source>
</evidence>
<dbReference type="Gene3D" id="3.40.50.1000">
    <property type="entry name" value="HAD superfamily/HAD-like"/>
    <property type="match status" value="1"/>
</dbReference>
<dbReference type="SUPFAM" id="SSF56784">
    <property type="entry name" value="HAD-like"/>
    <property type="match status" value="1"/>
</dbReference>
<keyword evidence="4" id="KW-0479">Metal-binding</keyword>
<evidence type="ECO:0000256" key="10">
    <source>
        <dbReference type="ARBA" id="ARBA00047761"/>
    </source>
</evidence>
<feature type="compositionally biased region" description="Low complexity" evidence="12">
    <location>
        <begin position="31"/>
        <end position="47"/>
    </location>
</feature>
<dbReference type="InterPro" id="IPR004274">
    <property type="entry name" value="FCP1_dom"/>
</dbReference>
<sequence length="435" mass="48768">MSDSTPPPTITALPDIQASPTDPKKSKLFHVSSTDDTVSLTSDDLSLQNGHGGPACEDDADGEAKEDGTPITMAVPLPTDEGLIETEEWWELKMSWSGKIYEVKVASNDMVYDFREQIQTLTAVPPVRQKLIGLTKGKLSAELDSTRFGTLGIKKGIKFTMIGTPEELSFKDPNDLVLPEIVDDFDVEYSSQMTKKAKNAIAPADDPRNKRKIQEKVETCPISVINEPRPGKKLLVLDLDYTIVDTKPLIAGSLPPSECARPGLHEFLELVYQHYDIAIWSQTHWRWLEMKLVELGMLGGMRNYKLCFIADRTSMFPVFTERNGQPYQHEVKPLAYFWAKFPHWSAKNTIHIDDLSRNFALNPGEGLRIRAFNTAGTATGWQDRELAKLGVYLWNLATMPEGDFTKVDHGQWRKSPLRRQAIVPDATPVLPETDA</sequence>
<evidence type="ECO:0000256" key="1">
    <source>
        <dbReference type="ARBA" id="ARBA00001946"/>
    </source>
</evidence>
<keyword evidence="15" id="KW-1185">Reference proteome</keyword>
<evidence type="ECO:0000256" key="8">
    <source>
        <dbReference type="ARBA" id="ARBA00023242"/>
    </source>
</evidence>
<dbReference type="InterPro" id="IPR023214">
    <property type="entry name" value="HAD_sf"/>
</dbReference>
<feature type="region of interest" description="Disordered" evidence="12">
    <location>
        <begin position="1"/>
        <end position="66"/>
    </location>
</feature>
<feature type="domain" description="FCP1 homology" evidence="13">
    <location>
        <begin position="228"/>
        <end position="396"/>
    </location>
</feature>
<keyword evidence="8" id="KW-0539">Nucleus</keyword>